<protein>
    <submittedName>
        <fullName evidence="2">Uncharacterized protein</fullName>
    </submittedName>
</protein>
<proteinExistence type="predicted"/>
<accession>A0ABR1YVG9</accession>
<feature type="compositionally biased region" description="Basic and acidic residues" evidence="1">
    <location>
        <begin position="78"/>
        <end position="116"/>
    </location>
</feature>
<sequence length="240" mass="26387">MSLPQRDIASCFKIFDKCPFPTIKQTVRAIIARVEELEAQNEQPRAQVTSGPTSSAESHDDCTEANALSSPNAFTKSGKAEVLREADEPETLTRPEEAKARDKNPDVFDDCSEGKPQKLAAQVVERNPKDTDDVESMSVAKGFFVNFMNEMEARGNIPPFFDGTDKIMDMEQMSMDEAIEKVSLGLFTTRCRQGSRKASMNAMTAGHGQGDVGGLLGRGALSKRMMDMSLEQDQQKPAKL</sequence>
<dbReference type="Proteomes" id="UP001492380">
    <property type="component" value="Unassembled WGS sequence"/>
</dbReference>
<dbReference type="EMBL" id="JBBWRZ010000003">
    <property type="protein sequence ID" value="KAK8239886.1"/>
    <property type="molecule type" value="Genomic_DNA"/>
</dbReference>
<comment type="caution">
    <text evidence="2">The sequence shown here is derived from an EMBL/GenBank/DDBJ whole genome shotgun (WGS) entry which is preliminary data.</text>
</comment>
<organism evidence="2 3">
    <name type="scientific">Phyllosticta capitalensis</name>
    <dbReference type="NCBI Taxonomy" id="121624"/>
    <lineage>
        <taxon>Eukaryota</taxon>
        <taxon>Fungi</taxon>
        <taxon>Dikarya</taxon>
        <taxon>Ascomycota</taxon>
        <taxon>Pezizomycotina</taxon>
        <taxon>Dothideomycetes</taxon>
        <taxon>Dothideomycetes incertae sedis</taxon>
        <taxon>Botryosphaeriales</taxon>
        <taxon>Phyllostictaceae</taxon>
        <taxon>Phyllosticta</taxon>
    </lineage>
</organism>
<reference evidence="2 3" key="1">
    <citation type="submission" date="2024-04" db="EMBL/GenBank/DDBJ databases">
        <title>Phyllosticta paracitricarpa is synonymous to the EU quarantine fungus P. citricarpa based on phylogenomic analyses.</title>
        <authorList>
            <consortium name="Lawrence Berkeley National Laboratory"/>
            <person name="Van Ingen-Buijs V.A."/>
            <person name="Van Westerhoven A.C."/>
            <person name="Haridas S."/>
            <person name="Skiadas P."/>
            <person name="Martin F."/>
            <person name="Groenewald J.Z."/>
            <person name="Crous P.W."/>
            <person name="Seidl M.F."/>
        </authorList>
    </citation>
    <scope>NUCLEOTIDE SEQUENCE [LARGE SCALE GENOMIC DNA]</scope>
    <source>
        <strain evidence="2 3">CBS 123374</strain>
    </source>
</reference>
<evidence type="ECO:0000313" key="2">
    <source>
        <dbReference type="EMBL" id="KAK8239886.1"/>
    </source>
</evidence>
<feature type="region of interest" description="Disordered" evidence="1">
    <location>
        <begin position="39"/>
        <end position="117"/>
    </location>
</feature>
<feature type="compositionally biased region" description="Polar residues" evidence="1">
    <location>
        <begin position="66"/>
        <end position="75"/>
    </location>
</feature>
<evidence type="ECO:0000256" key="1">
    <source>
        <dbReference type="SAM" id="MobiDB-lite"/>
    </source>
</evidence>
<keyword evidence="3" id="KW-1185">Reference proteome</keyword>
<evidence type="ECO:0000313" key="3">
    <source>
        <dbReference type="Proteomes" id="UP001492380"/>
    </source>
</evidence>
<feature type="compositionally biased region" description="Polar residues" evidence="1">
    <location>
        <begin position="40"/>
        <end position="56"/>
    </location>
</feature>
<gene>
    <name evidence="2" type="ORF">HDK90DRAFT_547715</name>
</gene>
<name>A0ABR1YVG9_9PEZI</name>